<organism evidence="1 2">
    <name type="scientific">Shimazuella alba</name>
    <dbReference type="NCBI Taxonomy" id="2690964"/>
    <lineage>
        <taxon>Bacteria</taxon>
        <taxon>Bacillati</taxon>
        <taxon>Bacillota</taxon>
        <taxon>Bacilli</taxon>
        <taxon>Bacillales</taxon>
        <taxon>Thermoactinomycetaceae</taxon>
        <taxon>Shimazuella</taxon>
    </lineage>
</organism>
<evidence type="ECO:0000313" key="1">
    <source>
        <dbReference type="EMBL" id="MXQ52208.1"/>
    </source>
</evidence>
<sequence length="61" mass="6021">MSSKAKKDKAIIVGTLVASAVPPMALGPAGAAISVLAIGAAGMVAASSPAERKEEDKDKDK</sequence>
<reference evidence="1 2" key="1">
    <citation type="submission" date="2019-12" db="EMBL/GenBank/DDBJ databases">
        <title>Whole-genome analyses of novel actinobacteria.</title>
        <authorList>
            <person name="Sahin N."/>
            <person name="Saygin H."/>
        </authorList>
    </citation>
    <scope>NUCLEOTIDE SEQUENCE [LARGE SCALE GENOMIC DNA]</scope>
    <source>
        <strain evidence="1 2">KC615</strain>
    </source>
</reference>
<gene>
    <name evidence="1" type="ORF">GSM42_00275</name>
</gene>
<keyword evidence="2" id="KW-1185">Reference proteome</keyword>
<dbReference type="EMBL" id="WUUL01000001">
    <property type="protein sequence ID" value="MXQ52208.1"/>
    <property type="molecule type" value="Genomic_DNA"/>
</dbReference>
<comment type="caution">
    <text evidence="1">The sequence shown here is derived from an EMBL/GenBank/DDBJ whole genome shotgun (WGS) entry which is preliminary data.</text>
</comment>
<name>A0A6I4VPB6_9BACL</name>
<accession>A0A6I4VPB6</accession>
<dbReference type="RefSeq" id="WP_160799260.1">
    <property type="nucleotide sequence ID" value="NZ_WUUL01000001.1"/>
</dbReference>
<dbReference type="Proteomes" id="UP000430692">
    <property type="component" value="Unassembled WGS sequence"/>
</dbReference>
<protein>
    <submittedName>
        <fullName evidence="1">Uncharacterized protein</fullName>
    </submittedName>
</protein>
<proteinExistence type="predicted"/>
<dbReference type="AlphaFoldDB" id="A0A6I4VPB6"/>
<evidence type="ECO:0000313" key="2">
    <source>
        <dbReference type="Proteomes" id="UP000430692"/>
    </source>
</evidence>